<dbReference type="AlphaFoldDB" id="A0AA88LUP3"/>
<reference evidence="1" key="1">
    <citation type="submission" date="2023-07" db="EMBL/GenBank/DDBJ databases">
        <title>Chromosome-level Genome Assembly of Striped Snakehead (Channa striata).</title>
        <authorList>
            <person name="Liu H."/>
        </authorList>
    </citation>
    <scope>NUCLEOTIDE SEQUENCE</scope>
    <source>
        <strain evidence="1">Gz</strain>
        <tissue evidence="1">Muscle</tissue>
    </source>
</reference>
<evidence type="ECO:0000313" key="1">
    <source>
        <dbReference type="EMBL" id="KAK2824567.1"/>
    </source>
</evidence>
<comment type="caution">
    <text evidence="1">The sequence shown here is derived from an EMBL/GenBank/DDBJ whole genome shotgun (WGS) entry which is preliminary data.</text>
</comment>
<evidence type="ECO:0000313" key="2">
    <source>
        <dbReference type="Proteomes" id="UP001187415"/>
    </source>
</evidence>
<keyword evidence="2" id="KW-1185">Reference proteome</keyword>
<sequence>MSLFYNFNNPSPSNFTWPRLRISTLEHNDPFNFETGPPPALACAAFSPANGDHAWALRAAAQPFTSKSRTMRQGPTAGDHLSFLPLASDCLPSPSIHHSIPHFCSCPDNLRTEFMAALQVQTKLSSNEPGVCPPDLRGAATTNKTHKTLAPGTGPHPVYPLSYPSHTPLPAALCLVQEEEVPLIPFFKACLLCQSAKGLQHHFL</sequence>
<gene>
    <name evidence="1" type="ORF">Q5P01_021742</name>
</gene>
<protein>
    <submittedName>
        <fullName evidence="1">Uncharacterized protein</fullName>
    </submittedName>
</protein>
<organism evidence="1 2">
    <name type="scientific">Channa striata</name>
    <name type="common">Snakehead murrel</name>
    <name type="synonym">Ophicephalus striatus</name>
    <dbReference type="NCBI Taxonomy" id="64152"/>
    <lineage>
        <taxon>Eukaryota</taxon>
        <taxon>Metazoa</taxon>
        <taxon>Chordata</taxon>
        <taxon>Craniata</taxon>
        <taxon>Vertebrata</taxon>
        <taxon>Euteleostomi</taxon>
        <taxon>Actinopterygii</taxon>
        <taxon>Neopterygii</taxon>
        <taxon>Teleostei</taxon>
        <taxon>Neoteleostei</taxon>
        <taxon>Acanthomorphata</taxon>
        <taxon>Anabantaria</taxon>
        <taxon>Anabantiformes</taxon>
        <taxon>Channoidei</taxon>
        <taxon>Channidae</taxon>
        <taxon>Channa</taxon>
    </lineage>
</organism>
<name>A0AA88LUP3_CHASR</name>
<dbReference type="Proteomes" id="UP001187415">
    <property type="component" value="Unassembled WGS sequence"/>
</dbReference>
<proteinExistence type="predicted"/>
<dbReference type="EMBL" id="JAUPFM010000017">
    <property type="protein sequence ID" value="KAK2824567.1"/>
    <property type="molecule type" value="Genomic_DNA"/>
</dbReference>
<accession>A0AA88LUP3</accession>